<gene>
    <name evidence="1" type="ORF">BpHYR1_014099</name>
</gene>
<dbReference type="Proteomes" id="UP000276133">
    <property type="component" value="Unassembled WGS sequence"/>
</dbReference>
<evidence type="ECO:0000313" key="2">
    <source>
        <dbReference type="Proteomes" id="UP000276133"/>
    </source>
</evidence>
<name>A0A3M7PIL0_BRAPC</name>
<protein>
    <submittedName>
        <fullName evidence="1">Uncharacterized protein</fullName>
    </submittedName>
</protein>
<proteinExistence type="predicted"/>
<evidence type="ECO:0000313" key="1">
    <source>
        <dbReference type="EMBL" id="RMZ98540.1"/>
    </source>
</evidence>
<dbReference type="AlphaFoldDB" id="A0A3M7PIL0"/>
<sequence>MNTTISNFYLIVLKKKFAIMPISEIDRDKLDAFKNLLENNNNKIKHKKDKNIQVRMELGPSFGQIIMRFWFLLARPNGSRPSSEPAFKSKN</sequence>
<organism evidence="1 2">
    <name type="scientific">Brachionus plicatilis</name>
    <name type="common">Marine rotifer</name>
    <name type="synonym">Brachionus muelleri</name>
    <dbReference type="NCBI Taxonomy" id="10195"/>
    <lineage>
        <taxon>Eukaryota</taxon>
        <taxon>Metazoa</taxon>
        <taxon>Spiralia</taxon>
        <taxon>Gnathifera</taxon>
        <taxon>Rotifera</taxon>
        <taxon>Eurotatoria</taxon>
        <taxon>Monogononta</taxon>
        <taxon>Pseudotrocha</taxon>
        <taxon>Ploima</taxon>
        <taxon>Brachionidae</taxon>
        <taxon>Brachionus</taxon>
    </lineage>
</organism>
<dbReference type="EMBL" id="REGN01010713">
    <property type="protein sequence ID" value="RMZ98540.1"/>
    <property type="molecule type" value="Genomic_DNA"/>
</dbReference>
<keyword evidence="2" id="KW-1185">Reference proteome</keyword>
<reference evidence="1 2" key="1">
    <citation type="journal article" date="2018" name="Sci. Rep.">
        <title>Genomic signatures of local adaptation to the degree of environmental predictability in rotifers.</title>
        <authorList>
            <person name="Franch-Gras L."/>
            <person name="Hahn C."/>
            <person name="Garcia-Roger E.M."/>
            <person name="Carmona M.J."/>
            <person name="Serra M."/>
            <person name="Gomez A."/>
        </authorList>
    </citation>
    <scope>NUCLEOTIDE SEQUENCE [LARGE SCALE GENOMIC DNA]</scope>
    <source>
        <strain evidence="1">HYR1</strain>
    </source>
</reference>
<comment type="caution">
    <text evidence="1">The sequence shown here is derived from an EMBL/GenBank/DDBJ whole genome shotgun (WGS) entry which is preliminary data.</text>
</comment>
<accession>A0A3M7PIL0</accession>